<dbReference type="AlphaFoldDB" id="A0A7L5ADL9"/>
<reference evidence="1 2" key="1">
    <citation type="submission" date="2016-09" db="EMBL/GenBank/DDBJ databases">
        <title>Complete genome sequence of microbes from the polar regions.</title>
        <authorList>
            <person name="Liao L."/>
            <person name="Chen B."/>
        </authorList>
    </citation>
    <scope>NUCLEOTIDE SEQUENCE [LARGE SCALE GENOMIC DNA]</scope>
    <source>
        <strain evidence="1 2">ZS314</strain>
    </source>
</reference>
<protein>
    <recommendedName>
        <fullName evidence="3">DUF559 domain-containing protein</fullName>
    </recommendedName>
</protein>
<dbReference type="EMBL" id="CP017146">
    <property type="protein sequence ID" value="QHO68288.1"/>
    <property type="molecule type" value="Genomic_DNA"/>
</dbReference>
<dbReference type="InterPro" id="IPR011335">
    <property type="entry name" value="Restrct_endonuc-II-like"/>
</dbReference>
<dbReference type="KEGG" id="mant:BHD05_00125"/>
<keyword evidence="2" id="KW-1185">Reference proteome</keyword>
<accession>A0A7L5ADL9</accession>
<dbReference type="Proteomes" id="UP000464507">
    <property type="component" value="Chromosome"/>
</dbReference>
<gene>
    <name evidence="1" type="ORF">BHD05_00125</name>
</gene>
<sequence length="284" mass="31785">MLARGRLRGRDLTAPFAGTRDLAEAEASLLRLCRAFALRMPPRSFFCGPTAAGLMQIPLPVGQPWLPLHIGVRAGERRIEAAGIHAHHLTLRDGDLTLSAGLALTSPERTWCDLAGSLTLPQLVSAGDFLLWRRKPTTSLVRLETAVAQFPGRRGPRMLRLALPLISDRSDSPPESEIRIAILQAGLPAPDVNEPVRNALGQFVARPDLSWRRFRVALEYEGDHHRRDRIQWAEDIRRINALQLINWIAIRAHSPDYRDPAELIHKLRTALMAGGWDGNPIRHW</sequence>
<proteinExistence type="predicted"/>
<name>A0A7L5ADL9_9MICO</name>
<dbReference type="SUPFAM" id="SSF52980">
    <property type="entry name" value="Restriction endonuclease-like"/>
    <property type="match status" value="1"/>
</dbReference>
<organism evidence="1 2">
    <name type="scientific">Marisediminicola antarctica</name>
    <dbReference type="NCBI Taxonomy" id="674079"/>
    <lineage>
        <taxon>Bacteria</taxon>
        <taxon>Bacillati</taxon>
        <taxon>Actinomycetota</taxon>
        <taxon>Actinomycetes</taxon>
        <taxon>Micrococcales</taxon>
        <taxon>Microbacteriaceae</taxon>
        <taxon>Marisediminicola</taxon>
    </lineage>
</organism>
<evidence type="ECO:0000313" key="1">
    <source>
        <dbReference type="EMBL" id="QHO68288.1"/>
    </source>
</evidence>
<evidence type="ECO:0000313" key="2">
    <source>
        <dbReference type="Proteomes" id="UP000464507"/>
    </source>
</evidence>
<evidence type="ECO:0008006" key="3">
    <source>
        <dbReference type="Google" id="ProtNLM"/>
    </source>
</evidence>